<dbReference type="InterPro" id="IPR029071">
    <property type="entry name" value="Ubiquitin-like_domsf"/>
</dbReference>
<reference evidence="3 4" key="1">
    <citation type="submission" date="2018-10" db="EMBL/GenBank/DDBJ databases">
        <authorList>
            <consortium name="Pathogen Informatics"/>
        </authorList>
    </citation>
    <scope>NUCLEOTIDE SEQUENCE [LARGE SCALE GENOMIC DNA]</scope>
</reference>
<dbReference type="EMBL" id="UXSR01000277">
    <property type="protein sequence ID" value="VDD75920.1"/>
    <property type="molecule type" value="Genomic_DNA"/>
</dbReference>
<dbReference type="SUPFAM" id="SSF143503">
    <property type="entry name" value="PUG domain-like"/>
    <property type="match status" value="1"/>
</dbReference>
<protein>
    <submittedName>
        <fullName evidence="5">PUB domain-containing protein</fullName>
    </submittedName>
</protein>
<name>A0A0R3U5C9_MESCO</name>
<keyword evidence="4" id="KW-1185">Reference proteome</keyword>
<dbReference type="WBParaSite" id="MCU_007360-RA">
    <property type="protein sequence ID" value="MCU_007360-RA"/>
    <property type="gene ID" value="MCU_007360"/>
</dbReference>
<dbReference type="PANTHER" id="PTHR23153:SF38">
    <property type="entry name" value="UBX DOMAIN-CONTAINING PROTEIN 6"/>
    <property type="match status" value="1"/>
</dbReference>
<evidence type="ECO:0000313" key="5">
    <source>
        <dbReference type="WBParaSite" id="MCU_007360-RA"/>
    </source>
</evidence>
<dbReference type="Gene3D" id="3.10.20.90">
    <property type="entry name" value="Phosphatidylinositol 3-kinase Catalytic Subunit, Chain A, domain 1"/>
    <property type="match status" value="1"/>
</dbReference>
<dbReference type="Proteomes" id="UP000267029">
    <property type="component" value="Unassembled WGS sequence"/>
</dbReference>
<reference evidence="5" key="2">
    <citation type="submission" date="2019-11" db="UniProtKB">
        <authorList>
            <consortium name="WormBaseParasite"/>
        </authorList>
    </citation>
    <scope>IDENTIFICATION</scope>
</reference>
<feature type="domain" description="PUB" evidence="2">
    <location>
        <begin position="194"/>
        <end position="262"/>
    </location>
</feature>
<evidence type="ECO:0000313" key="4">
    <source>
        <dbReference type="Proteomes" id="UP000267029"/>
    </source>
</evidence>
<gene>
    <name evidence="3" type="ORF">MCOS_LOCUS1923</name>
</gene>
<evidence type="ECO:0000313" key="3">
    <source>
        <dbReference type="EMBL" id="VDD75920.1"/>
    </source>
</evidence>
<dbReference type="Gene3D" id="1.20.58.2190">
    <property type="match status" value="1"/>
</dbReference>
<dbReference type="InterPro" id="IPR036339">
    <property type="entry name" value="PUB-like_dom_sf"/>
</dbReference>
<dbReference type="AlphaFoldDB" id="A0A0R3U5C9"/>
<evidence type="ECO:0000256" key="1">
    <source>
        <dbReference type="SAM" id="MobiDB-lite"/>
    </source>
</evidence>
<feature type="compositionally biased region" description="Basic and acidic residues" evidence="1">
    <location>
        <begin position="11"/>
        <end position="27"/>
    </location>
</feature>
<dbReference type="Pfam" id="PF09409">
    <property type="entry name" value="PUB"/>
    <property type="match status" value="1"/>
</dbReference>
<evidence type="ECO:0000259" key="2">
    <source>
        <dbReference type="Pfam" id="PF09409"/>
    </source>
</evidence>
<dbReference type="GO" id="GO:0005737">
    <property type="term" value="C:cytoplasm"/>
    <property type="evidence" value="ECO:0007669"/>
    <property type="project" value="TreeGrafter"/>
</dbReference>
<dbReference type="SUPFAM" id="SSF54236">
    <property type="entry name" value="Ubiquitin-like"/>
    <property type="match status" value="1"/>
</dbReference>
<proteinExistence type="predicted"/>
<sequence>MGKLSNFFRKFSTDKFPKDSQGRRLNDPKPVNTIKHEQSGSGTSVPRAPPSETSLRAADAALNRIAAQQVKSKSAIQRQVEAESARARQQLQDAEATAAKFATNTIVAETGGALQKVSFWCPSLLDDNLRGTYAEVDASIERALLDESQVDPAGAYTLLVIRSIEASQFPTAVNPNDESAPSLQSLREKRKQNFITIIRNLIEHPEKEAFRRLRMSNKLVSDLLGLKYATEFFEVCGFRQMEQPANLEDGTLMEKYLVFPAAPTDEQLCHLKSMLDLFQSGQSIVPKLCRDTTVLKATGNNFRALTKDELPPEFFFVSRDDLRRVMVEQQKEIDEGGMLLTKAMRERLKVRERRIYRYVLIRVKIPGDVLLQGTFMASETVDDVRTWISSCFVDQSITYRLLAPPGQISSASSGNRPMTAWVPLDDCESTSTLVDLGLAPCAILTLSLDGEAQLGQKTTTIKFLPELEQQMLPLTQ</sequence>
<dbReference type="InterPro" id="IPR018997">
    <property type="entry name" value="PUB_domain"/>
</dbReference>
<dbReference type="PANTHER" id="PTHR23153">
    <property type="entry name" value="UBX-RELATED"/>
    <property type="match status" value="1"/>
</dbReference>
<organism evidence="5">
    <name type="scientific">Mesocestoides corti</name>
    <name type="common">Flatworm</name>
    <dbReference type="NCBI Taxonomy" id="53468"/>
    <lineage>
        <taxon>Eukaryota</taxon>
        <taxon>Metazoa</taxon>
        <taxon>Spiralia</taxon>
        <taxon>Lophotrochozoa</taxon>
        <taxon>Platyhelminthes</taxon>
        <taxon>Cestoda</taxon>
        <taxon>Eucestoda</taxon>
        <taxon>Cyclophyllidea</taxon>
        <taxon>Mesocestoididae</taxon>
        <taxon>Mesocestoides</taxon>
    </lineage>
</organism>
<dbReference type="STRING" id="53468.A0A0R3U5C9"/>
<feature type="region of interest" description="Disordered" evidence="1">
    <location>
        <begin position="1"/>
        <end position="52"/>
    </location>
</feature>
<accession>A0A0R3U5C9</accession>
<dbReference type="OrthoDB" id="49605at2759"/>